<proteinExistence type="predicted"/>
<organism evidence="1 2">
    <name type="scientific">Thelephora ganbajun</name>
    <name type="common">Ganba fungus</name>
    <dbReference type="NCBI Taxonomy" id="370292"/>
    <lineage>
        <taxon>Eukaryota</taxon>
        <taxon>Fungi</taxon>
        <taxon>Dikarya</taxon>
        <taxon>Basidiomycota</taxon>
        <taxon>Agaricomycotina</taxon>
        <taxon>Agaricomycetes</taxon>
        <taxon>Thelephorales</taxon>
        <taxon>Thelephoraceae</taxon>
        <taxon>Thelephora</taxon>
    </lineage>
</organism>
<evidence type="ECO:0000313" key="2">
    <source>
        <dbReference type="Proteomes" id="UP000886501"/>
    </source>
</evidence>
<dbReference type="Proteomes" id="UP000886501">
    <property type="component" value="Unassembled WGS sequence"/>
</dbReference>
<name>A0ACB6ZLQ9_THEGA</name>
<evidence type="ECO:0000313" key="1">
    <source>
        <dbReference type="EMBL" id="KAF9650338.1"/>
    </source>
</evidence>
<accession>A0ACB6ZLQ9</accession>
<comment type="caution">
    <text evidence="1">The sequence shown here is derived from an EMBL/GenBank/DDBJ whole genome shotgun (WGS) entry which is preliminary data.</text>
</comment>
<protein>
    <submittedName>
        <fullName evidence="1">Uncharacterized protein</fullName>
    </submittedName>
</protein>
<keyword evidence="2" id="KW-1185">Reference proteome</keyword>
<gene>
    <name evidence="1" type="ORF">BDM02DRAFT_1453516</name>
</gene>
<reference evidence="1" key="1">
    <citation type="submission" date="2019-10" db="EMBL/GenBank/DDBJ databases">
        <authorList>
            <consortium name="DOE Joint Genome Institute"/>
            <person name="Kuo A."/>
            <person name="Miyauchi S."/>
            <person name="Kiss E."/>
            <person name="Drula E."/>
            <person name="Kohler A."/>
            <person name="Sanchez-Garcia M."/>
            <person name="Andreopoulos B."/>
            <person name="Barry K.W."/>
            <person name="Bonito G."/>
            <person name="Buee M."/>
            <person name="Carver A."/>
            <person name="Chen C."/>
            <person name="Cichocki N."/>
            <person name="Clum A."/>
            <person name="Culley D."/>
            <person name="Crous P.W."/>
            <person name="Fauchery L."/>
            <person name="Girlanda M."/>
            <person name="Hayes R."/>
            <person name="Keri Z."/>
            <person name="Labutti K."/>
            <person name="Lipzen A."/>
            <person name="Lombard V."/>
            <person name="Magnuson J."/>
            <person name="Maillard F."/>
            <person name="Morin E."/>
            <person name="Murat C."/>
            <person name="Nolan M."/>
            <person name="Ohm R."/>
            <person name="Pangilinan J."/>
            <person name="Pereira M."/>
            <person name="Perotto S."/>
            <person name="Peter M."/>
            <person name="Riley R."/>
            <person name="Sitrit Y."/>
            <person name="Stielow B."/>
            <person name="Szollosi G."/>
            <person name="Zifcakova L."/>
            <person name="Stursova M."/>
            <person name="Spatafora J.W."/>
            <person name="Tedersoo L."/>
            <person name="Vaario L.-M."/>
            <person name="Yamada A."/>
            <person name="Yan M."/>
            <person name="Wang P."/>
            <person name="Xu J."/>
            <person name="Bruns T."/>
            <person name="Baldrian P."/>
            <person name="Vilgalys R."/>
            <person name="Henrissat B."/>
            <person name="Grigoriev I.V."/>
            <person name="Hibbett D."/>
            <person name="Nagy L.G."/>
            <person name="Martin F.M."/>
        </authorList>
    </citation>
    <scope>NUCLEOTIDE SEQUENCE</scope>
    <source>
        <strain evidence="1">P2</strain>
    </source>
</reference>
<dbReference type="EMBL" id="MU117986">
    <property type="protein sequence ID" value="KAF9650338.1"/>
    <property type="molecule type" value="Genomic_DNA"/>
</dbReference>
<reference evidence="1" key="2">
    <citation type="journal article" date="2020" name="Nat. Commun.">
        <title>Large-scale genome sequencing of mycorrhizal fungi provides insights into the early evolution of symbiotic traits.</title>
        <authorList>
            <person name="Miyauchi S."/>
            <person name="Kiss E."/>
            <person name="Kuo A."/>
            <person name="Drula E."/>
            <person name="Kohler A."/>
            <person name="Sanchez-Garcia M."/>
            <person name="Morin E."/>
            <person name="Andreopoulos B."/>
            <person name="Barry K.W."/>
            <person name="Bonito G."/>
            <person name="Buee M."/>
            <person name="Carver A."/>
            <person name="Chen C."/>
            <person name="Cichocki N."/>
            <person name="Clum A."/>
            <person name="Culley D."/>
            <person name="Crous P.W."/>
            <person name="Fauchery L."/>
            <person name="Girlanda M."/>
            <person name="Hayes R.D."/>
            <person name="Keri Z."/>
            <person name="LaButti K."/>
            <person name="Lipzen A."/>
            <person name="Lombard V."/>
            <person name="Magnuson J."/>
            <person name="Maillard F."/>
            <person name="Murat C."/>
            <person name="Nolan M."/>
            <person name="Ohm R.A."/>
            <person name="Pangilinan J."/>
            <person name="Pereira M.F."/>
            <person name="Perotto S."/>
            <person name="Peter M."/>
            <person name="Pfister S."/>
            <person name="Riley R."/>
            <person name="Sitrit Y."/>
            <person name="Stielow J.B."/>
            <person name="Szollosi G."/>
            <person name="Zifcakova L."/>
            <person name="Stursova M."/>
            <person name="Spatafora J.W."/>
            <person name="Tedersoo L."/>
            <person name="Vaario L.M."/>
            <person name="Yamada A."/>
            <person name="Yan M."/>
            <person name="Wang P."/>
            <person name="Xu J."/>
            <person name="Bruns T."/>
            <person name="Baldrian P."/>
            <person name="Vilgalys R."/>
            <person name="Dunand C."/>
            <person name="Henrissat B."/>
            <person name="Grigoriev I.V."/>
            <person name="Hibbett D."/>
            <person name="Nagy L.G."/>
            <person name="Martin F.M."/>
        </authorList>
    </citation>
    <scope>NUCLEOTIDE SEQUENCE</scope>
    <source>
        <strain evidence="1">P2</strain>
    </source>
</reference>
<sequence length="1704" mass="193815">MSEVSPSFPFGAAPSPLTVPSSRTPTPEPLNRMPEHSFCIELRHATAEERNYGGFHLNLREIVAEYTEGSKEFYYVLLGDNKYHKIRAKVVREEYPDLLDDFKRRKRKGVIKKFNPYSASVHPLSRPPPEDPSESSGDEFASESSEESDQLDESESDLDEFVPPTRVRQLRSTTRLPFSPAKVPTKRRIRRRMHSSGSEDENVTTRRSTRSTRNTKSYRDDDEYEDEEPDASDDALSMPKKKKRALTKASRPAYGHFREVADLEVDDQSDDETLPLRAHRNECEKCHHPPSHILLKKLDRRRKKRSSDSGEDEDEDERDNLESLGGWTRCLKCPVAMHWKCLNMDQRSEIRKAALERDMEEFERKYPPNPDGTRQEGARKPSRRAELGSYETTEFICTACMKGGSCIGCGEVVLEPDPRLRSQDNKITGGDVTMEEQQPRQELGVPKELFFRCITCKRPSHYGHLPPPDHSDGSGWDAISLAKHYSEDWLCGDCALFTYKVEKIIAWRPSPESAAQPDEPNYRDMLPREYLVKWKDRSYRRVAWVPHMWILATHGQMLRHFTLGTGPRITLMEHPVLEEVQDSEPTAPVGDTRDSAPPVTFGDIIEDTPLPSTDGGPAEAILDAHLRIPPAWKTVDRVLDILLWRQKGDDEAMERQRKIVFEFGEQPSDDYVLSLNSWERANKDDITEKDIHHVAYAFFKWNDLGYEDCTWDTPPRPGEFGFQSFQNAFKRFLNSRTVWIPRRNKQEAKVFDDWKKGSRLFVIKGTPDLGQSPDLKLMPFQVEGLKWLFQNWWDHQHCILADEMGLGKTIQIVTFVGLTIKKKKAAPCLVVVPNSTITSWVREFERWAPCLRVVPYHGEAKSREIVRRYELTHDEAKTGFTKLKYHVLITTYETITNSRDFGPVFKQVPRWEALIVDEGQRLKSDSSLIFKKLTELNSIHRIIMTGTPLNNNIRELFNLLNFLDPDQWGDLKALEKQHEELTEELVKNLHTRLRPYFLRRVKTEVLQLPPKNEVIVPVSMTPLQKEIYRSALSQNLDVLKFLSQPSVGTRSGKNNITKTNLNNMLMQLRKCLQHPYLVNEGIEPKDLAPTEVHEKLVSASAKLIMLKMMLPRLKERGHRVLLFSQFKLVLDIVEDFLDGEEIKHLRLDGDTPSALRQKGIDEFNKPGSDVFIYLLTTRAGGVGINLYTADTVIIFDPDFNPHQDLQAIARAHRYGQKKTCLVFKFMVKNSAEERIMQVGKKKLALDHVIVQKMDDELGEDVQSILTFGAQQLFQDEDTDRGITYSEADVQSLIEKTEKEGDQLEETGQNQNSAFSFAKVWAADKDALTEMSDVTSEHAGEVGDSWAQVLAKLEAERSKVRAQEVTGRGAKRKAAPSFLPERNLDAVIGSDGSSAENSPEKSKKKKGKKKLLDREDYNASVHSSDVGVIKGTKKSGPASTLAPDENYCGLCGTIHVETCHMVQNAENLVEYRSMLMEVTNVESIEIRREAIRAIDEKLLKLGKLELIKAQPAYLADKSRKRKKPHEQDQSKNTTEHVEKIKKHRKPRNITAVQIDSSQTWKVLNHEAFANPLTSTILTAPTPIPVVHVATMASGSGGPGPSFSTDTLRPTKKAKTLAYPNIAPTGHSVCPLCGGPKHKLRDCLIPKGGVEKIDELYRRLSARPGGVEDFQTLSWLQKERSRLQALEEAARAGGSRPQPPKNMDFT</sequence>